<dbReference type="PANTHER" id="PTHR31672">
    <property type="entry name" value="BNACNNG10540D PROTEIN"/>
    <property type="match status" value="1"/>
</dbReference>
<reference evidence="2" key="1">
    <citation type="journal article" date="2017" name="Nature">
        <title>The genome of Chenopodium quinoa.</title>
        <authorList>
            <person name="Jarvis D.E."/>
            <person name="Ho Y.S."/>
            <person name="Lightfoot D.J."/>
            <person name="Schmoeckel S.M."/>
            <person name="Li B."/>
            <person name="Borm T.J.A."/>
            <person name="Ohyanagi H."/>
            <person name="Mineta K."/>
            <person name="Michell C.T."/>
            <person name="Saber N."/>
            <person name="Kharbatia N.M."/>
            <person name="Rupper R.R."/>
            <person name="Sharp A.R."/>
            <person name="Dally N."/>
            <person name="Boughton B.A."/>
            <person name="Woo Y.H."/>
            <person name="Gao G."/>
            <person name="Schijlen E.G.W.M."/>
            <person name="Guo X."/>
            <person name="Momin A.A."/>
            <person name="Negrao S."/>
            <person name="Al-Babili S."/>
            <person name="Gehring C."/>
            <person name="Roessner U."/>
            <person name="Jung C."/>
            <person name="Murphy K."/>
            <person name="Arold S.T."/>
            <person name="Gojobori T."/>
            <person name="van der Linden C.G."/>
            <person name="van Loo E.N."/>
            <person name="Jellen E.N."/>
            <person name="Maughan P.J."/>
            <person name="Tester M."/>
        </authorList>
    </citation>
    <scope>NUCLEOTIDE SEQUENCE [LARGE SCALE GENOMIC DNA]</scope>
    <source>
        <strain evidence="2">cv. PI 614886</strain>
    </source>
</reference>
<sequence length="350" mass="39862">MELITSILTRLPTKSLLRFKCVSKAWNSIISSTHFIGLHLAHSLSSDRRLLILNYGTHLESTPLKWGSELDAKIDLTRNVDDPQLFKFILWNPSMNSHFILPCIPVVGDLSSEFMGVSFGFGEVMVYSLKENCWKMIHVAYFGDEMKWFCSGAVINNCIVHWIFWKYRKREPRLRGFDLSSFKWTKLALPDFRGTEKIDCPEDDDGNDTLSKAEFESNDIVALGVLDECLCIVTRICPEFDNAYVWVMKEYGAEDSWTKLFNVTEASLVGPLLSSPLASSKGGDEVLLRKADEDGLCWYDLRRKSVKAEQKIPRSLKLRDVKLCIESLVPVPGVIDGIMEVMKDLRWDSG</sequence>
<reference evidence="2" key="2">
    <citation type="submission" date="2021-03" db="UniProtKB">
        <authorList>
            <consortium name="EnsemblPlants"/>
        </authorList>
    </citation>
    <scope>IDENTIFICATION</scope>
</reference>
<dbReference type="SMART" id="SM00256">
    <property type="entry name" value="FBOX"/>
    <property type="match status" value="1"/>
</dbReference>
<proteinExistence type="predicted"/>
<dbReference type="SUPFAM" id="SSF81383">
    <property type="entry name" value="F-box domain"/>
    <property type="match status" value="1"/>
</dbReference>
<dbReference type="InterPro" id="IPR036047">
    <property type="entry name" value="F-box-like_dom_sf"/>
</dbReference>
<dbReference type="EnsemblPlants" id="AUR62033494-RA">
    <property type="protein sequence ID" value="AUR62033494-RA:cds"/>
    <property type="gene ID" value="AUR62033494"/>
</dbReference>
<dbReference type="CDD" id="cd22157">
    <property type="entry name" value="F-box_AtFBW1-like"/>
    <property type="match status" value="1"/>
</dbReference>
<dbReference type="Gene3D" id="1.20.1280.50">
    <property type="match status" value="1"/>
</dbReference>
<evidence type="ECO:0000259" key="1">
    <source>
        <dbReference type="SMART" id="SM00256"/>
    </source>
</evidence>
<feature type="domain" description="F-box" evidence="1">
    <location>
        <begin position="1"/>
        <end position="38"/>
    </location>
</feature>
<dbReference type="OMA" id="KWINRIT"/>
<evidence type="ECO:0000313" key="3">
    <source>
        <dbReference type="Proteomes" id="UP000596660"/>
    </source>
</evidence>
<evidence type="ECO:0000313" key="2">
    <source>
        <dbReference type="EnsemblPlants" id="AUR62033494-RA:cds"/>
    </source>
</evidence>
<organism evidence="2 3">
    <name type="scientific">Chenopodium quinoa</name>
    <name type="common">Quinoa</name>
    <dbReference type="NCBI Taxonomy" id="63459"/>
    <lineage>
        <taxon>Eukaryota</taxon>
        <taxon>Viridiplantae</taxon>
        <taxon>Streptophyta</taxon>
        <taxon>Embryophyta</taxon>
        <taxon>Tracheophyta</taxon>
        <taxon>Spermatophyta</taxon>
        <taxon>Magnoliopsida</taxon>
        <taxon>eudicotyledons</taxon>
        <taxon>Gunneridae</taxon>
        <taxon>Pentapetalae</taxon>
        <taxon>Caryophyllales</taxon>
        <taxon>Chenopodiaceae</taxon>
        <taxon>Chenopodioideae</taxon>
        <taxon>Atripliceae</taxon>
        <taxon>Chenopodium</taxon>
    </lineage>
</organism>
<dbReference type="InterPro" id="IPR001810">
    <property type="entry name" value="F-box_dom"/>
</dbReference>
<dbReference type="Gramene" id="AUR62033494-RA">
    <property type="protein sequence ID" value="AUR62033494-RA:cds"/>
    <property type="gene ID" value="AUR62033494"/>
</dbReference>
<dbReference type="PANTHER" id="PTHR31672:SF13">
    <property type="entry name" value="F-BOX PROTEIN CPR30-LIKE"/>
    <property type="match status" value="1"/>
</dbReference>
<dbReference type="Pfam" id="PF00646">
    <property type="entry name" value="F-box"/>
    <property type="match status" value="1"/>
</dbReference>
<dbReference type="Proteomes" id="UP000596660">
    <property type="component" value="Unplaced"/>
</dbReference>
<keyword evidence="3" id="KW-1185">Reference proteome</keyword>
<accession>A0A803MQE3</accession>
<protein>
    <recommendedName>
        <fullName evidence="1">F-box domain-containing protein</fullName>
    </recommendedName>
</protein>
<dbReference type="InterPro" id="IPR050796">
    <property type="entry name" value="SCF_F-box_component"/>
</dbReference>
<dbReference type="AlphaFoldDB" id="A0A803MQE3"/>
<name>A0A803MQE3_CHEQI</name>